<feature type="domain" description="Transglycosylase SLT" evidence="2">
    <location>
        <begin position="208"/>
        <end position="256"/>
    </location>
</feature>
<dbReference type="InterPro" id="IPR023346">
    <property type="entry name" value="Lysozyme-like_dom_sf"/>
</dbReference>
<protein>
    <submittedName>
        <fullName evidence="3">Lytic murein transglycosylase</fullName>
    </submittedName>
</protein>
<sequence>MTVPPPPKSPSEQTDQADNADQPPSSSSGPPARPAAVATIAVMATMTVAGSILTAVAGVAGSAAPEMMPPGPNAKGGLVDTLGAATLSASTASAADQHLSPDDGEVVPDISPAWLDRVSERTGIPRRALQGYAMAQLYLVAEQPDCRISWPTLAGIGAVESVHGTYAGGEIGPDGRTTVDIIGIALNGENGTAAITDTDGGALDDDTTWDRAVGPMQFIPTTWERWGADAGDDGTADPHDIDDASLAAARYLCADGRDLTTREGWWDAILSYNQSEEYGEDVLETAKGYANAASQP</sequence>
<dbReference type="SUPFAM" id="SSF53955">
    <property type="entry name" value="Lysozyme-like"/>
    <property type="match status" value="1"/>
</dbReference>
<dbReference type="Gene3D" id="1.10.530.10">
    <property type="match status" value="1"/>
</dbReference>
<keyword evidence="4" id="KW-1185">Reference proteome</keyword>
<dbReference type="InterPro" id="IPR043426">
    <property type="entry name" value="MltB-like"/>
</dbReference>
<evidence type="ECO:0000256" key="1">
    <source>
        <dbReference type="SAM" id="MobiDB-lite"/>
    </source>
</evidence>
<dbReference type="EMBL" id="BAABDD010000036">
    <property type="protein sequence ID" value="GAA3762595.1"/>
    <property type="molecule type" value="Genomic_DNA"/>
</dbReference>
<dbReference type="Pfam" id="PF13406">
    <property type="entry name" value="SLT_2"/>
    <property type="match status" value="1"/>
</dbReference>
<feature type="compositionally biased region" description="Polar residues" evidence="1">
    <location>
        <begin position="10"/>
        <end position="19"/>
    </location>
</feature>
<proteinExistence type="predicted"/>
<feature type="region of interest" description="Disordered" evidence="1">
    <location>
        <begin position="1"/>
        <end position="33"/>
    </location>
</feature>
<organism evidence="3 4">
    <name type="scientific">Salinactinospora qingdaonensis</name>
    <dbReference type="NCBI Taxonomy" id="702744"/>
    <lineage>
        <taxon>Bacteria</taxon>
        <taxon>Bacillati</taxon>
        <taxon>Actinomycetota</taxon>
        <taxon>Actinomycetes</taxon>
        <taxon>Streptosporangiales</taxon>
        <taxon>Nocardiopsidaceae</taxon>
        <taxon>Salinactinospora</taxon>
    </lineage>
</organism>
<dbReference type="Proteomes" id="UP001500908">
    <property type="component" value="Unassembled WGS sequence"/>
</dbReference>
<dbReference type="InterPro" id="IPR031304">
    <property type="entry name" value="SLT_2"/>
</dbReference>
<reference evidence="4" key="1">
    <citation type="journal article" date="2019" name="Int. J. Syst. Evol. Microbiol.">
        <title>The Global Catalogue of Microorganisms (GCM) 10K type strain sequencing project: providing services to taxonomists for standard genome sequencing and annotation.</title>
        <authorList>
            <consortium name="The Broad Institute Genomics Platform"/>
            <consortium name="The Broad Institute Genome Sequencing Center for Infectious Disease"/>
            <person name="Wu L."/>
            <person name="Ma J."/>
        </authorList>
    </citation>
    <scope>NUCLEOTIDE SEQUENCE [LARGE SCALE GENOMIC DNA]</scope>
    <source>
        <strain evidence="4">JCM 17137</strain>
    </source>
</reference>
<dbReference type="CDD" id="cd13399">
    <property type="entry name" value="Slt35-like"/>
    <property type="match status" value="1"/>
</dbReference>
<evidence type="ECO:0000259" key="2">
    <source>
        <dbReference type="Pfam" id="PF13406"/>
    </source>
</evidence>
<name>A0ABP7GDM8_9ACTN</name>
<evidence type="ECO:0000313" key="4">
    <source>
        <dbReference type="Proteomes" id="UP001500908"/>
    </source>
</evidence>
<dbReference type="PANTHER" id="PTHR30163:SF8">
    <property type="entry name" value="LYTIC MUREIN TRANSGLYCOSYLASE"/>
    <property type="match status" value="1"/>
</dbReference>
<accession>A0ABP7GDM8</accession>
<evidence type="ECO:0000313" key="3">
    <source>
        <dbReference type="EMBL" id="GAA3762595.1"/>
    </source>
</evidence>
<dbReference type="PANTHER" id="PTHR30163">
    <property type="entry name" value="MEMBRANE-BOUND LYTIC MUREIN TRANSGLYCOSYLASE B"/>
    <property type="match status" value="1"/>
</dbReference>
<comment type="caution">
    <text evidence="3">The sequence shown here is derived from an EMBL/GenBank/DDBJ whole genome shotgun (WGS) entry which is preliminary data.</text>
</comment>
<gene>
    <name evidence="3" type="ORF">GCM10022402_45230</name>
</gene>
<feature type="compositionally biased region" description="Low complexity" evidence="1">
    <location>
        <begin position="23"/>
        <end position="33"/>
    </location>
</feature>